<feature type="transmembrane region" description="Helical" evidence="6">
    <location>
        <begin position="63"/>
        <end position="81"/>
    </location>
</feature>
<dbReference type="Pfam" id="PF02641">
    <property type="entry name" value="DUF190"/>
    <property type="match status" value="1"/>
</dbReference>
<evidence type="ECO:0000256" key="2">
    <source>
        <dbReference type="ARBA" id="ARBA00010554"/>
    </source>
</evidence>
<dbReference type="EMBL" id="CP032827">
    <property type="protein sequence ID" value="AYJ84675.1"/>
    <property type="molecule type" value="Genomic_DNA"/>
</dbReference>
<evidence type="ECO:0000313" key="8">
    <source>
        <dbReference type="Proteomes" id="UP000276254"/>
    </source>
</evidence>
<dbReference type="InterPro" id="IPR011322">
    <property type="entry name" value="N-reg_PII-like_a/b"/>
</dbReference>
<dbReference type="Gene3D" id="3.30.70.120">
    <property type="match status" value="1"/>
</dbReference>
<gene>
    <name evidence="7" type="ORF">D3Y57_00850</name>
</gene>
<dbReference type="Proteomes" id="UP000276254">
    <property type="component" value="Plasmid unnamed2"/>
</dbReference>
<evidence type="ECO:0000256" key="3">
    <source>
        <dbReference type="ARBA" id="ARBA00022692"/>
    </source>
</evidence>
<geneLocation type="plasmid" evidence="7">
    <name>unnamed2</name>
</geneLocation>
<dbReference type="GO" id="GO:0016020">
    <property type="term" value="C:membrane"/>
    <property type="evidence" value="ECO:0007669"/>
    <property type="project" value="UniProtKB-SubCell"/>
</dbReference>
<feature type="transmembrane region" description="Helical" evidence="6">
    <location>
        <begin position="278"/>
        <end position="303"/>
    </location>
</feature>
<dbReference type="Pfam" id="PF00654">
    <property type="entry name" value="Voltage_CLC"/>
    <property type="match status" value="1"/>
</dbReference>
<dbReference type="SUPFAM" id="SSF54913">
    <property type="entry name" value="GlnB-like"/>
    <property type="match status" value="1"/>
</dbReference>
<organism evidence="7 8">
    <name type="scientific">Sphingomonas paeninsulae</name>
    <dbReference type="NCBI Taxonomy" id="2319844"/>
    <lineage>
        <taxon>Bacteria</taxon>
        <taxon>Pseudomonadati</taxon>
        <taxon>Pseudomonadota</taxon>
        <taxon>Alphaproteobacteria</taxon>
        <taxon>Sphingomonadales</taxon>
        <taxon>Sphingomonadaceae</taxon>
        <taxon>Sphingomonas</taxon>
    </lineage>
</organism>
<evidence type="ECO:0000256" key="1">
    <source>
        <dbReference type="ARBA" id="ARBA00004141"/>
    </source>
</evidence>
<feature type="transmembrane region" description="Helical" evidence="6">
    <location>
        <begin position="396"/>
        <end position="414"/>
    </location>
</feature>
<keyword evidence="7" id="KW-0614">Plasmid</keyword>
<feature type="transmembrane region" description="Helical" evidence="6">
    <location>
        <begin position="158"/>
        <end position="183"/>
    </location>
</feature>
<keyword evidence="3 6" id="KW-0812">Transmembrane</keyword>
<evidence type="ECO:0000256" key="5">
    <source>
        <dbReference type="ARBA" id="ARBA00023136"/>
    </source>
</evidence>
<dbReference type="Gene3D" id="1.10.3080.10">
    <property type="entry name" value="Clc chloride channel"/>
    <property type="match status" value="1"/>
</dbReference>
<keyword evidence="8" id="KW-1185">Reference proteome</keyword>
<comment type="similarity">
    <text evidence="2">Belongs to the UPF0166 family.</text>
</comment>
<sequence length="609" mass="64048">MRATFVNLVQSLNLASHAMARRDHAVSVVRWTLLLVPMAIAVGTLCAAFLWSLDAATRARFEHPWLLFLLPVGGAGVGWLYHRLGRSVEGGNNLIVEQIHEPGGGVPLRMAPLVFLGTIVTHLLGGSAGREGTAVQLGGSLASAVAGWFRLDPPSVRIILMAGVAAGFGAVFGTPLAGALFALEVLAVGRVEYSALVPCLVAGLVGDWTCQAWGIHHAAYAVARFAPAGQGLLFEPGLLLKAALAGVAFGLASLVFAEANHVLGGWLKKIIPYGPARPAIGGLAVIGLVYLLGTRAYLGLGVWSLIPGDPTIAGFFQHGADSWSWAIKMLFTVVTLSAGFKGGEVTPLFFIGAALGHALAAPLGVPVDLFAALGFVAVFAGAANTPLACTIMGIELFGAGAAVPIAVACFVAYACSGHNGIYLSQRVAVPKRSRSILPPDLTLRDARALRPSADLSIIFAPRHLKGSTMTQTHHVTSREIGMIRIYLKPADKAPRALSKSRWGAKPLYRALVTQAKADGIMNAVAHHTHYGFSNHGPVRENGAEISDPHLTMCVELIGSKDQLELFCRAQGALLADKVIVYKHLEHWHVGPGELAHEDASPDQLAAEAD</sequence>
<evidence type="ECO:0000256" key="4">
    <source>
        <dbReference type="ARBA" id="ARBA00022989"/>
    </source>
</evidence>
<proteinExistence type="inferred from homology"/>
<dbReference type="KEGG" id="spha:D3Y57_00850"/>
<dbReference type="InterPro" id="IPR014743">
    <property type="entry name" value="Cl-channel_core"/>
</dbReference>
<dbReference type="InterPro" id="IPR001807">
    <property type="entry name" value="ClC"/>
</dbReference>
<accession>A0A494THN4</accession>
<keyword evidence="5 6" id="KW-0472">Membrane</keyword>
<feature type="transmembrane region" description="Helical" evidence="6">
    <location>
        <begin position="238"/>
        <end position="257"/>
    </location>
</feature>
<dbReference type="PRINTS" id="PR00762">
    <property type="entry name" value="CLCHANNEL"/>
</dbReference>
<dbReference type="SUPFAM" id="SSF81340">
    <property type="entry name" value="Clc chloride channel"/>
    <property type="match status" value="1"/>
</dbReference>
<evidence type="ECO:0000256" key="6">
    <source>
        <dbReference type="SAM" id="Phobius"/>
    </source>
</evidence>
<dbReference type="OrthoDB" id="9767361at2"/>
<keyword evidence="4 6" id="KW-1133">Transmembrane helix</keyword>
<feature type="transmembrane region" description="Helical" evidence="6">
    <location>
        <begin position="369"/>
        <end position="389"/>
    </location>
</feature>
<comment type="subcellular location">
    <subcellularLocation>
        <location evidence="1">Membrane</location>
        <topology evidence="1">Multi-pass membrane protein</topology>
    </subcellularLocation>
</comment>
<reference evidence="7 8" key="1">
    <citation type="submission" date="2018-09" db="EMBL/GenBank/DDBJ databases">
        <title>Sphingomonas peninsula sp. nov., isolated from fildes peninsula, Antarctic soil.</title>
        <authorList>
            <person name="Yingchao G."/>
        </authorList>
    </citation>
    <scope>NUCLEOTIDE SEQUENCE [LARGE SCALE GENOMIC DNA]</scope>
    <source>
        <strain evidence="7 8">YZ-8</strain>
        <plasmid evidence="7 8">unnamed2</plasmid>
    </source>
</reference>
<dbReference type="CDD" id="cd03682">
    <property type="entry name" value="ClC_sycA_like"/>
    <property type="match status" value="1"/>
</dbReference>
<dbReference type="InterPro" id="IPR003793">
    <property type="entry name" value="UPF0166"/>
</dbReference>
<dbReference type="AlphaFoldDB" id="A0A494THN4"/>
<dbReference type="InterPro" id="IPR015867">
    <property type="entry name" value="N-reg_PII/ATP_PRibTrfase_C"/>
</dbReference>
<dbReference type="InterPro" id="IPR050368">
    <property type="entry name" value="ClC-type_chloride_channel"/>
</dbReference>
<feature type="transmembrane region" description="Helical" evidence="6">
    <location>
        <begin position="28"/>
        <end position="51"/>
    </location>
</feature>
<name>A0A494THN4_SPHPE</name>
<dbReference type="PANTHER" id="PTHR43427">
    <property type="entry name" value="CHLORIDE CHANNEL PROTEIN CLC-E"/>
    <property type="match status" value="1"/>
</dbReference>
<protein>
    <submittedName>
        <fullName evidence="7">Voltage-gated chloride channel protein</fullName>
    </submittedName>
</protein>
<dbReference type="GO" id="GO:0015108">
    <property type="term" value="F:chloride transmembrane transporter activity"/>
    <property type="evidence" value="ECO:0007669"/>
    <property type="project" value="InterPro"/>
</dbReference>
<evidence type="ECO:0000313" key="7">
    <source>
        <dbReference type="EMBL" id="AYJ84675.1"/>
    </source>
</evidence>
<dbReference type="PANTHER" id="PTHR43427:SF12">
    <property type="entry name" value="CHLORIDE TRANSPORTER"/>
    <property type="match status" value="1"/>
</dbReference>